<protein>
    <submittedName>
        <fullName evidence="5">Alanine racemase</fullName>
    </submittedName>
</protein>
<dbReference type="InterPro" id="IPR001608">
    <property type="entry name" value="Ala_racemase_N"/>
</dbReference>
<dbReference type="Pfam" id="PF00842">
    <property type="entry name" value="Ala_racemase_C"/>
    <property type="match status" value="1"/>
</dbReference>
<dbReference type="SUPFAM" id="SSF50621">
    <property type="entry name" value="Alanine racemase C-terminal domain-like"/>
    <property type="match status" value="1"/>
</dbReference>
<dbReference type="PANTHER" id="PTHR30511:SF0">
    <property type="entry name" value="ALANINE RACEMASE, CATABOLIC-RELATED"/>
    <property type="match status" value="1"/>
</dbReference>
<dbReference type="SMART" id="SM01005">
    <property type="entry name" value="Ala_racemase_C"/>
    <property type="match status" value="1"/>
</dbReference>
<comment type="caution">
    <text evidence="5">The sequence shown here is derived from an EMBL/GenBank/DDBJ whole genome shotgun (WGS) entry which is preliminary data.</text>
</comment>
<proteinExistence type="predicted"/>
<evidence type="ECO:0000313" key="5">
    <source>
        <dbReference type="EMBL" id="GAA2191130.1"/>
    </source>
</evidence>
<dbReference type="Proteomes" id="UP001501391">
    <property type="component" value="Unassembled WGS sequence"/>
</dbReference>
<gene>
    <name evidence="5" type="primary">alr_1</name>
    <name evidence="5" type="ORF">GCM10009787_03080</name>
</gene>
<dbReference type="InterPro" id="IPR009006">
    <property type="entry name" value="Ala_racemase/Decarboxylase_C"/>
</dbReference>
<dbReference type="Pfam" id="PF01168">
    <property type="entry name" value="Ala_racemase_N"/>
    <property type="match status" value="1"/>
</dbReference>
<dbReference type="InterPro" id="IPR011079">
    <property type="entry name" value="Ala_racemase_C"/>
</dbReference>
<accession>A0ABN3B9H7</accession>
<dbReference type="PANTHER" id="PTHR30511">
    <property type="entry name" value="ALANINE RACEMASE"/>
    <property type="match status" value="1"/>
</dbReference>
<dbReference type="RefSeq" id="WP_158103174.1">
    <property type="nucleotide sequence ID" value="NZ_BAAAOQ010000001.1"/>
</dbReference>
<dbReference type="SUPFAM" id="SSF51419">
    <property type="entry name" value="PLP-binding barrel"/>
    <property type="match status" value="1"/>
</dbReference>
<dbReference type="PRINTS" id="PR00992">
    <property type="entry name" value="ALARACEMASE"/>
</dbReference>
<dbReference type="InterPro" id="IPR000821">
    <property type="entry name" value="Ala_racemase"/>
</dbReference>
<keyword evidence="6" id="KW-1185">Reference proteome</keyword>
<dbReference type="EMBL" id="BAAAOQ010000001">
    <property type="protein sequence ID" value="GAA2191130.1"/>
    <property type="molecule type" value="Genomic_DNA"/>
</dbReference>
<dbReference type="InterPro" id="IPR029066">
    <property type="entry name" value="PLP-binding_barrel"/>
</dbReference>
<sequence length="416" mass="42829">MTGTGVVPRRSLASLAAARLEKTVSADAVRHNLAVLRAAAGGRRIMPVLKGDAYGLGAPALADLLVAAGVPALAVDTVAEGAVLREHGIGVPILVMDVDVADNAEDCARYRLMPAVAGPEQVGRHSAVARRRGEPVTAWLRTNVGFNRFGPREERDVDAVLDGLHRARAAVRVAGVFAHLSSSATDPGETAEQAEVFRARVGRARAVLGGHLTASLAATHGLLHPAALRGTDWVRPGLGLHGLLLPGSRDLPGWAGSGLGRLRPAVAVRARVLDLLTVTRAEGLGYDRSAAVAPGRRLATVAIGFSRGLTGPAPAFTGLLRGRSCPMVGRPGMDCAQFDVTAVPDARPGDWMTLLGPERTGDGAARGGGGPVRTAADVGAELGLTLYELLAALRMPVRLEGATPAAQGDDESAAPP</sequence>
<keyword evidence="3" id="KW-0413">Isomerase</keyword>
<name>A0ABN3B9H7_9ACTN</name>
<evidence type="ECO:0000256" key="1">
    <source>
        <dbReference type="ARBA" id="ARBA00001933"/>
    </source>
</evidence>
<evidence type="ECO:0000256" key="2">
    <source>
        <dbReference type="ARBA" id="ARBA00022898"/>
    </source>
</evidence>
<dbReference type="Gene3D" id="2.40.37.10">
    <property type="entry name" value="Lyase, Ornithine Decarboxylase, Chain A, domain 1"/>
    <property type="match status" value="1"/>
</dbReference>
<keyword evidence="2" id="KW-0663">Pyridoxal phosphate</keyword>
<comment type="cofactor">
    <cofactor evidence="1">
        <name>pyridoxal 5'-phosphate</name>
        <dbReference type="ChEBI" id="CHEBI:597326"/>
    </cofactor>
</comment>
<reference evidence="5 6" key="1">
    <citation type="journal article" date="2019" name="Int. J. Syst. Evol. Microbiol.">
        <title>The Global Catalogue of Microorganisms (GCM) 10K type strain sequencing project: providing services to taxonomists for standard genome sequencing and annotation.</title>
        <authorList>
            <consortium name="The Broad Institute Genomics Platform"/>
            <consortium name="The Broad Institute Genome Sequencing Center for Infectious Disease"/>
            <person name="Wu L."/>
            <person name="Ma J."/>
        </authorList>
    </citation>
    <scope>NUCLEOTIDE SEQUENCE [LARGE SCALE GENOMIC DNA]</scope>
    <source>
        <strain evidence="5 6">JCM 14924</strain>
    </source>
</reference>
<feature type="domain" description="Alanine racemase C-terminal" evidence="4">
    <location>
        <begin position="265"/>
        <end position="400"/>
    </location>
</feature>
<dbReference type="Gene3D" id="3.20.20.10">
    <property type="entry name" value="Alanine racemase"/>
    <property type="match status" value="1"/>
</dbReference>
<evidence type="ECO:0000259" key="4">
    <source>
        <dbReference type="SMART" id="SM01005"/>
    </source>
</evidence>
<organism evidence="5 6">
    <name type="scientific">Streptomyces bangladeshensis</name>
    <dbReference type="NCBI Taxonomy" id="295352"/>
    <lineage>
        <taxon>Bacteria</taxon>
        <taxon>Bacillati</taxon>
        <taxon>Actinomycetota</taxon>
        <taxon>Actinomycetes</taxon>
        <taxon>Kitasatosporales</taxon>
        <taxon>Streptomycetaceae</taxon>
        <taxon>Streptomyces</taxon>
    </lineage>
</organism>
<evidence type="ECO:0000313" key="6">
    <source>
        <dbReference type="Proteomes" id="UP001501391"/>
    </source>
</evidence>
<evidence type="ECO:0000256" key="3">
    <source>
        <dbReference type="ARBA" id="ARBA00023235"/>
    </source>
</evidence>